<protein>
    <submittedName>
        <fullName evidence="1">Uncharacterized protein</fullName>
    </submittedName>
</protein>
<proteinExistence type="predicted"/>
<gene>
    <name evidence="1" type="ORF">COU30_04260</name>
</gene>
<sequence>MSLHISGVEKWLDENGNPNFSYLQSLAKEETLDSLEKLRSIADDHNANYENGDSAQVLVDMIVSAMKKEDGGSST</sequence>
<dbReference type="AlphaFoldDB" id="A0A2M6P070"/>
<accession>A0A2M6P070</accession>
<name>A0A2M6P070_9BACT</name>
<dbReference type="EMBL" id="PFBW01000184">
    <property type="protein sequence ID" value="PIR77123.1"/>
    <property type="molecule type" value="Genomic_DNA"/>
</dbReference>
<dbReference type="Proteomes" id="UP000228528">
    <property type="component" value="Unassembled WGS sequence"/>
</dbReference>
<evidence type="ECO:0000313" key="2">
    <source>
        <dbReference type="Proteomes" id="UP000228528"/>
    </source>
</evidence>
<evidence type="ECO:0000313" key="1">
    <source>
        <dbReference type="EMBL" id="PIR77123.1"/>
    </source>
</evidence>
<reference evidence="2" key="1">
    <citation type="submission" date="2017-09" db="EMBL/GenBank/DDBJ databases">
        <title>Depth-based differentiation of microbial function through sediment-hosted aquifers and enrichment of novel symbionts in the deep terrestrial subsurface.</title>
        <authorList>
            <person name="Probst A.J."/>
            <person name="Ladd B."/>
            <person name="Jarett J.K."/>
            <person name="Geller-Mcgrath D.E."/>
            <person name="Sieber C.M.K."/>
            <person name="Emerson J.B."/>
            <person name="Anantharaman K."/>
            <person name="Thomas B.C."/>
            <person name="Malmstrom R."/>
            <person name="Stieglmeier M."/>
            <person name="Klingl A."/>
            <person name="Woyke T."/>
            <person name="Ryan C.M."/>
            <person name="Banfield J.F."/>
        </authorList>
    </citation>
    <scope>NUCLEOTIDE SEQUENCE [LARGE SCALE GENOMIC DNA]</scope>
</reference>
<organism evidence="1 2">
    <name type="scientific">Candidatus Magasanikbacteria bacterium CG10_big_fil_rev_8_21_14_0_10_38_6</name>
    <dbReference type="NCBI Taxonomy" id="1974647"/>
    <lineage>
        <taxon>Bacteria</taxon>
        <taxon>Candidatus Magasanikiibacteriota</taxon>
    </lineage>
</organism>
<comment type="caution">
    <text evidence="1">The sequence shown here is derived from an EMBL/GenBank/DDBJ whole genome shotgun (WGS) entry which is preliminary data.</text>
</comment>